<protein>
    <recommendedName>
        <fullName evidence="2">BHLH domain-containing protein</fullName>
    </recommendedName>
</protein>
<feature type="domain" description="BHLH" evidence="2">
    <location>
        <begin position="212"/>
        <end position="266"/>
    </location>
</feature>
<gene>
    <name evidence="3" type="ORF">008-54</name>
</gene>
<reference evidence="3" key="1">
    <citation type="journal article" date="2004" name="Nature">
        <title>Hox cluster disintegration with persistent anteroposterior order of expression in Oikopleura dioica.</title>
        <authorList>
            <person name="Seo H.C."/>
            <person name="Edvardsen R.B."/>
            <person name="Maeland A.D."/>
            <person name="Bjordal M."/>
            <person name="Jensen M.F."/>
            <person name="Hansen A."/>
            <person name="Flaat M."/>
            <person name="Weissenbach J."/>
            <person name="Lehrach H."/>
            <person name="Wincker P."/>
            <person name="Reinhardt R."/>
            <person name="Chourrout D."/>
        </authorList>
    </citation>
    <scope>NUCLEOTIDE SEQUENCE</scope>
</reference>
<dbReference type="PROSITE" id="PS50888">
    <property type="entry name" value="BHLH"/>
    <property type="match status" value="1"/>
</dbReference>
<dbReference type="SMART" id="SM00353">
    <property type="entry name" value="HLH"/>
    <property type="match status" value="1"/>
</dbReference>
<sequence length="467" mass="52527">MHPPQSVLILIDNSREAQAKWQESLIRKRELLREQQLSLVSDLTAQDVSINTVTECMLQLLSRSYDHNNGAFQHQTFYKAYEETVKKRLEEQLGGWKTDAEQNGAPPVLFLKATEQRQSENWEEKRKLHSQIFNLSTIEKQRALTSADLNIQTSEKESCSPVHSVSGFVKRGRPKSFVDPQQGWSVATELPLVRDEGGGKIRSRSRSAAMSDSVKIRNARERERVKTLNFAYEKLRDRLPLTPGLRGKKLSKYETLQDLLNQSAEEVEGIFPRPQGNIELRKCMPNGSPLSSHMQITGAHVDMTVSSSRSSESGFSSNDSNASQAYASIELSEADCLVKQSSGSMSICKQEKENLSEFSQGIHPMYAVNPVAMSLAASYYAQNTGHSAGVNENEPDPYSNLQQQSPYPQSEEYESASFDTQEHVTFKNLNYQAQELKNHFPIHMAADIKTESPSYESTEPISFGTYE</sequence>
<dbReference type="Gene3D" id="4.10.280.10">
    <property type="entry name" value="Helix-loop-helix DNA-binding domain"/>
    <property type="match status" value="1"/>
</dbReference>
<evidence type="ECO:0000313" key="3">
    <source>
        <dbReference type="EMBL" id="AAT47891.1"/>
    </source>
</evidence>
<dbReference type="SUPFAM" id="SSF47459">
    <property type="entry name" value="HLH, helix-loop-helix DNA-binding domain"/>
    <property type="match status" value="1"/>
</dbReference>
<dbReference type="InterPro" id="IPR036638">
    <property type="entry name" value="HLH_DNA-bd_sf"/>
</dbReference>
<dbReference type="GO" id="GO:0046983">
    <property type="term" value="F:protein dimerization activity"/>
    <property type="evidence" value="ECO:0007669"/>
    <property type="project" value="InterPro"/>
</dbReference>
<dbReference type="Pfam" id="PF00010">
    <property type="entry name" value="HLH"/>
    <property type="match status" value="1"/>
</dbReference>
<accession>Q66RZ9</accession>
<feature type="compositionally biased region" description="Polar residues" evidence="1">
    <location>
        <begin position="399"/>
        <end position="408"/>
    </location>
</feature>
<dbReference type="EMBL" id="AY613856">
    <property type="protein sequence ID" value="AAT47891.1"/>
    <property type="molecule type" value="Genomic_DNA"/>
</dbReference>
<dbReference type="InterPro" id="IPR011598">
    <property type="entry name" value="bHLH_dom"/>
</dbReference>
<dbReference type="AlphaFoldDB" id="Q66RZ9"/>
<reference evidence="3" key="2">
    <citation type="journal article" date="2005" name="Curr. Biol.">
        <title>Remodelling of the homeobox gene complement in the tunicate Oikopleura dioica.</title>
        <authorList>
            <person name="Edvardsen R.B."/>
            <person name="Seo H.C."/>
            <person name="Jensen M.F."/>
            <person name="Mialon A."/>
            <person name="Mikhaleva J."/>
            <person name="Bjordal M."/>
            <person name="Cartry J."/>
            <person name="Reinhardt R."/>
            <person name="Weissenbach J."/>
            <person name="Wincker P."/>
            <person name="Chourrout D."/>
        </authorList>
    </citation>
    <scope>NUCLEOTIDE SEQUENCE</scope>
</reference>
<evidence type="ECO:0000256" key="1">
    <source>
        <dbReference type="SAM" id="MobiDB-lite"/>
    </source>
</evidence>
<name>Q66RZ9_OIKDI</name>
<feature type="region of interest" description="Disordered" evidence="1">
    <location>
        <begin position="386"/>
        <end position="414"/>
    </location>
</feature>
<organism evidence="3">
    <name type="scientific">Oikopleura dioica</name>
    <name type="common">Tunicate</name>
    <dbReference type="NCBI Taxonomy" id="34765"/>
    <lineage>
        <taxon>Eukaryota</taxon>
        <taxon>Metazoa</taxon>
        <taxon>Chordata</taxon>
        <taxon>Tunicata</taxon>
        <taxon>Appendicularia</taxon>
        <taxon>Copelata</taxon>
        <taxon>Oikopleuridae</taxon>
        <taxon>Oikopleura</taxon>
    </lineage>
</organism>
<proteinExistence type="predicted"/>
<evidence type="ECO:0000259" key="2">
    <source>
        <dbReference type="PROSITE" id="PS50888"/>
    </source>
</evidence>